<proteinExistence type="predicted"/>
<evidence type="ECO:0000313" key="1">
    <source>
        <dbReference type="EMBL" id="KAJ2796005.1"/>
    </source>
</evidence>
<dbReference type="Proteomes" id="UP001140096">
    <property type="component" value="Unassembled WGS sequence"/>
</dbReference>
<organism evidence="1 2">
    <name type="scientific">Coemansia furcata</name>
    <dbReference type="NCBI Taxonomy" id="417177"/>
    <lineage>
        <taxon>Eukaryota</taxon>
        <taxon>Fungi</taxon>
        <taxon>Fungi incertae sedis</taxon>
        <taxon>Zoopagomycota</taxon>
        <taxon>Kickxellomycotina</taxon>
        <taxon>Kickxellomycetes</taxon>
        <taxon>Kickxellales</taxon>
        <taxon>Kickxellaceae</taxon>
        <taxon>Coemansia</taxon>
    </lineage>
</organism>
<sequence length="435" mass="46998">GLFPDEAGRIDWYRAQIGVPKSMVAHTQEDRSTNIVTITDRNVLASLNPDNGEIAWRQLFGPTERINALKVRGGLALTHSGGNETHVRVWDVQSGALAWGFSQPPSPDYKSGSGAVEFLGKSQDVLAVVGDSLVRLAPNPSKPVWELALNGTASYRRLVVQDSVAFIIGDAVLTKNSPKPRLHVVEVSLKTGFVKQQYDVGADQSLGSTTNVVLESKEYGGYILWRDQKNIVWNIHRLGMQQPMWDVYHAKLVQMELMPQDMLTSTLGELDADPGLIADKPRFAMTYTKDGKVKTIVVEMTRTDNKLELTKVAGFRSSSSIIAGSGGATLPSSGASLAERAVVAVRTSGDISWRVYGSNKTPMHSGELAYDDATYGPVTAASLYYVGGEPRVLIQTSGGLIAALAPGSNAPVWFRDESLTHATDMAFLELPAPAS</sequence>
<comment type="caution">
    <text evidence="1">The sequence shown here is derived from an EMBL/GenBank/DDBJ whole genome shotgun (WGS) entry which is preliminary data.</text>
</comment>
<gene>
    <name evidence="1" type="ORF">H4S07_006335</name>
</gene>
<feature type="non-terminal residue" evidence="1">
    <location>
        <position position="435"/>
    </location>
</feature>
<accession>A0ACC1KVW4</accession>
<evidence type="ECO:0000313" key="2">
    <source>
        <dbReference type="Proteomes" id="UP001140096"/>
    </source>
</evidence>
<keyword evidence="2" id="KW-1185">Reference proteome</keyword>
<protein>
    <submittedName>
        <fullName evidence="1">Uncharacterized protein</fullName>
    </submittedName>
</protein>
<dbReference type="EMBL" id="JANBUP010003688">
    <property type="protein sequence ID" value="KAJ2796005.1"/>
    <property type="molecule type" value="Genomic_DNA"/>
</dbReference>
<name>A0ACC1KVW4_9FUNG</name>
<reference evidence="1" key="1">
    <citation type="submission" date="2022-07" db="EMBL/GenBank/DDBJ databases">
        <title>Phylogenomic reconstructions and comparative analyses of Kickxellomycotina fungi.</title>
        <authorList>
            <person name="Reynolds N.K."/>
            <person name="Stajich J.E."/>
            <person name="Barry K."/>
            <person name="Grigoriev I.V."/>
            <person name="Crous P."/>
            <person name="Smith M.E."/>
        </authorList>
    </citation>
    <scope>NUCLEOTIDE SEQUENCE</scope>
    <source>
        <strain evidence="1">CBS 102833</strain>
    </source>
</reference>
<feature type="non-terminal residue" evidence="1">
    <location>
        <position position="1"/>
    </location>
</feature>